<accession>A0ABN3TC63</accession>
<dbReference type="PANTHER" id="PTHR11070:SF45">
    <property type="entry name" value="DNA 3'-5' HELICASE"/>
    <property type="match status" value="1"/>
</dbReference>
<evidence type="ECO:0000313" key="8">
    <source>
        <dbReference type="EMBL" id="GAA2699295.1"/>
    </source>
</evidence>
<feature type="domain" description="UvrD-like helicase ATP-binding" evidence="7">
    <location>
        <begin position="243"/>
        <end position="603"/>
    </location>
</feature>
<evidence type="ECO:0000313" key="9">
    <source>
        <dbReference type="Proteomes" id="UP001499989"/>
    </source>
</evidence>
<reference evidence="8 9" key="1">
    <citation type="journal article" date="2019" name="Int. J. Syst. Evol. Microbiol.">
        <title>The Global Catalogue of Microorganisms (GCM) 10K type strain sequencing project: providing services to taxonomists for standard genome sequencing and annotation.</title>
        <authorList>
            <consortium name="The Broad Institute Genomics Platform"/>
            <consortium name="The Broad Institute Genome Sequencing Center for Infectious Disease"/>
            <person name="Wu L."/>
            <person name="Ma J."/>
        </authorList>
    </citation>
    <scope>NUCLEOTIDE SEQUENCE [LARGE SCALE GENOMIC DNA]</scope>
    <source>
        <strain evidence="8 9">JCM 4531</strain>
    </source>
</reference>
<dbReference type="InterPro" id="IPR000212">
    <property type="entry name" value="DNA_helicase_UvrD/REP"/>
</dbReference>
<organism evidence="8 9">
    <name type="scientific">Streptomyces violaceolatus</name>
    <dbReference type="NCBI Taxonomy" id="67378"/>
    <lineage>
        <taxon>Bacteria</taxon>
        <taxon>Bacillati</taxon>
        <taxon>Actinomycetota</taxon>
        <taxon>Actinomycetes</taxon>
        <taxon>Kitasatosporales</taxon>
        <taxon>Streptomycetaceae</taxon>
        <taxon>Streptomyces</taxon>
        <taxon>Streptomyces violaceoruber group</taxon>
    </lineage>
</organism>
<feature type="region of interest" description="Disordered" evidence="6">
    <location>
        <begin position="757"/>
        <end position="797"/>
    </location>
</feature>
<dbReference type="Gene3D" id="3.40.50.300">
    <property type="entry name" value="P-loop containing nucleotide triphosphate hydrolases"/>
    <property type="match status" value="3"/>
</dbReference>
<feature type="region of interest" description="Disordered" evidence="6">
    <location>
        <begin position="153"/>
        <end position="223"/>
    </location>
</feature>
<evidence type="ECO:0000256" key="1">
    <source>
        <dbReference type="ARBA" id="ARBA00022741"/>
    </source>
</evidence>
<evidence type="ECO:0000256" key="4">
    <source>
        <dbReference type="ARBA" id="ARBA00022840"/>
    </source>
</evidence>
<gene>
    <name evidence="8" type="ORF">GCM10010310_66110</name>
</gene>
<dbReference type="Pfam" id="PF13245">
    <property type="entry name" value="AAA_19"/>
    <property type="match status" value="1"/>
</dbReference>
<keyword evidence="9" id="KW-1185">Reference proteome</keyword>
<dbReference type="RefSeq" id="WP_189284996.1">
    <property type="nucleotide sequence ID" value="NZ_BAAASK010000029.1"/>
</dbReference>
<evidence type="ECO:0000256" key="3">
    <source>
        <dbReference type="ARBA" id="ARBA00022806"/>
    </source>
</evidence>
<proteinExistence type="predicted"/>
<dbReference type="InterPro" id="IPR027417">
    <property type="entry name" value="P-loop_NTPase"/>
</dbReference>
<dbReference type="EMBL" id="BAAASK010000029">
    <property type="protein sequence ID" value="GAA2699295.1"/>
    <property type="molecule type" value="Genomic_DNA"/>
</dbReference>
<dbReference type="Proteomes" id="UP001499989">
    <property type="component" value="Unassembled WGS sequence"/>
</dbReference>
<dbReference type="InterPro" id="IPR014016">
    <property type="entry name" value="UvrD-like_ATP-bd"/>
</dbReference>
<sequence length="1187" mass="127977">MSTTTRNDVIALEQKAVDKAYACYEARLAEMNGTGAATASATGKDGIANKKDTEQRAAAYGNLGGESLVFARVDAPEEPGGEPRPWYVGRRPVSDVRTRDTVVVLWTSGMAAKWLEARPEAPGDIVLRRRLRCAEHLVEDYFDEIAVPGVLSGTAPETVPGPAPETVPETVSDTGLVPTPRPAADDASTAARPGTAKRGKRPPAPTPGDVVRIQRRRPPQPDDFLLRELQRSRSGRMRDIVETIRHDQMTLVTGSPTDILVVQGGPGTGKSAIGLHRVTWLVNNEHFTASDILVIGPHQRFLDYVGQVLPTLGTRDVNAVQLSRLWEGEALGTDTPRARLVKSDERMATVLHRRVERECRPEALDALLTAPSFEGDEPAFTVTAGSTTLRVPRSGILALLDEARGGEGAHRERRDRFRNLLVDRLLAELVALAPRRGADGTIRRSLERNRKVERLLDRVWPSPGALEALRSLYDSPDLLGACGAGVLDDEEQAALHRPRAATADGDPWTPEDLVLLEELRHLITGETPRRYGHIVVDEAQDLTPMQARTLRRRVARGGSMTVLGDLAQATGPRAHTDWQELGTLLSDHGDWRVAELTTSYRVPAEIMEFVAPLARTIAPSLPYPQAVREAGEDAVRTIATEPWRLLDDTVAQAVRLLGSSDGQTLRSVAVIVPDDSGWLDEIARHLDEADGLTPQEREAVSVLAAAQAKGMEYDHVLVVEPATIAARGPAGLRQLYIALTRSTQSLTVLHTAPLPEALTNTGTADPAEQPPTATAPGTDAGAGGTAGPAAPSAANAPEIGTDIKVRVVGQMTGGNYKVEAVSPATDRPLLLAVRHGSAPPATGTKLNAWVLRHTSNVTFVTTDERGRRPISPTMAERYVDALGVVQELADDNVPDDARARLSELKGMANRCLRLDQHDWLDVWRVLGSPDRDRLALLRDLAANTNRTLASDAPDLDRFRAELRRSGWADALAQARRTLEQRLASTAAGRPVGEARDTEPTAASAPGPTPPAPPQQLEQPEPEENHPMPSTATGIAAPTPEPMAGPGTDLLRFLENAAAADRVCKTHEAVRFELLAVLFRADRQPKADSPVVDAGCTTEHGHFLYEVLGAGLSTYADLRSGAARLHEINHTLQPAADRLYLVLSQPPAEDWSAAAVHDVFGVHVLWRTPQGWGGQDTATALGLDPGQA</sequence>
<protein>
    <recommendedName>
        <fullName evidence="7">UvrD-like helicase ATP-binding domain-containing protein</fullName>
    </recommendedName>
</protein>
<keyword evidence="2 5" id="KW-0378">Hydrolase</keyword>
<dbReference type="PANTHER" id="PTHR11070">
    <property type="entry name" value="UVRD / RECB / PCRA DNA HELICASE FAMILY MEMBER"/>
    <property type="match status" value="1"/>
</dbReference>
<feature type="region of interest" description="Disordered" evidence="6">
    <location>
        <begin position="983"/>
        <end position="1047"/>
    </location>
</feature>
<feature type="compositionally biased region" description="Low complexity" evidence="6">
    <location>
        <begin position="787"/>
        <end position="797"/>
    </location>
</feature>
<keyword evidence="4 5" id="KW-0067">ATP-binding</keyword>
<dbReference type="SUPFAM" id="SSF52540">
    <property type="entry name" value="P-loop containing nucleoside triphosphate hydrolases"/>
    <property type="match status" value="1"/>
</dbReference>
<comment type="caution">
    <text evidence="8">The sequence shown here is derived from an EMBL/GenBank/DDBJ whole genome shotgun (WGS) entry which is preliminary data.</text>
</comment>
<evidence type="ECO:0000256" key="6">
    <source>
        <dbReference type="SAM" id="MobiDB-lite"/>
    </source>
</evidence>
<feature type="compositionally biased region" description="Low complexity" evidence="6">
    <location>
        <begin position="770"/>
        <end position="779"/>
    </location>
</feature>
<keyword evidence="1 5" id="KW-0547">Nucleotide-binding</keyword>
<dbReference type="PROSITE" id="PS51198">
    <property type="entry name" value="UVRD_HELICASE_ATP_BIND"/>
    <property type="match status" value="1"/>
</dbReference>
<keyword evidence="3 5" id="KW-0347">Helicase</keyword>
<evidence type="ECO:0000256" key="2">
    <source>
        <dbReference type="ARBA" id="ARBA00022801"/>
    </source>
</evidence>
<evidence type="ECO:0000259" key="7">
    <source>
        <dbReference type="PROSITE" id="PS51198"/>
    </source>
</evidence>
<evidence type="ECO:0000256" key="5">
    <source>
        <dbReference type="PROSITE-ProRule" id="PRU00560"/>
    </source>
</evidence>
<feature type="binding site" evidence="5">
    <location>
        <begin position="264"/>
        <end position="271"/>
    </location>
    <ligand>
        <name>ATP</name>
        <dbReference type="ChEBI" id="CHEBI:30616"/>
    </ligand>
</feature>
<name>A0ABN3TC63_9ACTN</name>